<dbReference type="EMBL" id="HBHI01011705">
    <property type="protein sequence ID" value="CAD9667597.1"/>
    <property type="molecule type" value="Transcribed_RNA"/>
</dbReference>
<accession>A0A7S2W4B2</accession>
<evidence type="ECO:0000256" key="1">
    <source>
        <dbReference type="SAM" id="MobiDB-lite"/>
    </source>
</evidence>
<feature type="region of interest" description="Disordered" evidence="1">
    <location>
        <begin position="36"/>
        <end position="74"/>
    </location>
</feature>
<sequence length="284" mass="32077">MVVVEAMLESLWRCFGEPYPNNDSTCGLTEAETLARARRQAQQNQNKPLPRKLSSSSASLDKSRIRSNKRKADIFRTKVVPEEERPPRPMPYHGILCFANPIQSDGQEQEQQQQQDHHDGDETVTSTIYFDAKYKDVVQSRPPMPLYMEYSVPVTEEDDDEIAKIVQNGTHKSIHMFMDGENIQSRWYQEHICKTPSQDKQEEDVECSSASQELEQSPLVTTSRLEVISDWVGLGDKKRRMTVEKVQPPGLKLLSNSSVSTAALTAVGSSRSMISLTRQNSTSA</sequence>
<dbReference type="AlphaFoldDB" id="A0A7S2W4B2"/>
<protein>
    <submittedName>
        <fullName evidence="2">Uncharacterized protein</fullName>
    </submittedName>
</protein>
<organism evidence="2">
    <name type="scientific">Eucampia antarctica</name>
    <dbReference type="NCBI Taxonomy" id="49252"/>
    <lineage>
        <taxon>Eukaryota</taxon>
        <taxon>Sar</taxon>
        <taxon>Stramenopiles</taxon>
        <taxon>Ochrophyta</taxon>
        <taxon>Bacillariophyta</taxon>
        <taxon>Mediophyceae</taxon>
        <taxon>Biddulphiophycidae</taxon>
        <taxon>Hemiaulales</taxon>
        <taxon>Hemiaulaceae</taxon>
        <taxon>Eucampia</taxon>
    </lineage>
</organism>
<name>A0A7S2W4B2_9STRA</name>
<reference evidence="2" key="1">
    <citation type="submission" date="2021-01" db="EMBL/GenBank/DDBJ databases">
        <authorList>
            <person name="Corre E."/>
            <person name="Pelletier E."/>
            <person name="Niang G."/>
            <person name="Scheremetjew M."/>
            <person name="Finn R."/>
            <person name="Kale V."/>
            <person name="Holt S."/>
            <person name="Cochrane G."/>
            <person name="Meng A."/>
            <person name="Brown T."/>
            <person name="Cohen L."/>
        </authorList>
    </citation>
    <scope>NUCLEOTIDE SEQUENCE</scope>
    <source>
        <strain evidence="2">CCMP1452</strain>
    </source>
</reference>
<proteinExistence type="predicted"/>
<evidence type="ECO:0000313" key="2">
    <source>
        <dbReference type="EMBL" id="CAD9667597.1"/>
    </source>
</evidence>
<gene>
    <name evidence="2" type="ORF">EANT1437_LOCUS6015</name>
</gene>
<feature type="compositionally biased region" description="Low complexity" evidence="1">
    <location>
        <begin position="36"/>
        <end position="60"/>
    </location>
</feature>